<reference evidence="1" key="1">
    <citation type="journal article" date="2020" name="New Phytol.">
        <title>Comparative genomics reveals dynamic genome evolution in host specialist ectomycorrhizal fungi.</title>
        <authorList>
            <person name="Lofgren L.A."/>
            <person name="Nguyen N.H."/>
            <person name="Vilgalys R."/>
            <person name="Ruytinx J."/>
            <person name="Liao H.L."/>
            <person name="Branco S."/>
            <person name="Kuo A."/>
            <person name="LaButti K."/>
            <person name="Lipzen A."/>
            <person name="Andreopoulos W."/>
            <person name="Pangilinan J."/>
            <person name="Riley R."/>
            <person name="Hundley H."/>
            <person name="Na H."/>
            <person name="Barry K."/>
            <person name="Grigoriev I.V."/>
            <person name="Stajich J.E."/>
            <person name="Kennedy P.G."/>
        </authorList>
    </citation>
    <scope>NUCLEOTIDE SEQUENCE</scope>
    <source>
        <strain evidence="1">FC203</strain>
    </source>
</reference>
<comment type="caution">
    <text evidence="1">The sequence shown here is derived from an EMBL/GenBank/DDBJ whole genome shotgun (WGS) entry which is preliminary data.</text>
</comment>
<dbReference type="GeneID" id="64663451"/>
<dbReference type="EMBL" id="JABBWK010000119">
    <property type="protein sequence ID" value="KAG1891861.1"/>
    <property type="molecule type" value="Genomic_DNA"/>
</dbReference>
<evidence type="ECO:0008006" key="3">
    <source>
        <dbReference type="Google" id="ProtNLM"/>
    </source>
</evidence>
<name>A0AAD4DRT9_9AGAM</name>
<evidence type="ECO:0000313" key="2">
    <source>
        <dbReference type="Proteomes" id="UP001195769"/>
    </source>
</evidence>
<organism evidence="1 2">
    <name type="scientific">Suillus fuscotomentosus</name>
    <dbReference type="NCBI Taxonomy" id="1912939"/>
    <lineage>
        <taxon>Eukaryota</taxon>
        <taxon>Fungi</taxon>
        <taxon>Dikarya</taxon>
        <taxon>Basidiomycota</taxon>
        <taxon>Agaricomycotina</taxon>
        <taxon>Agaricomycetes</taxon>
        <taxon>Agaricomycetidae</taxon>
        <taxon>Boletales</taxon>
        <taxon>Suillineae</taxon>
        <taxon>Suillaceae</taxon>
        <taxon>Suillus</taxon>
    </lineage>
</organism>
<gene>
    <name evidence="1" type="ORF">F5891DRAFT_1209854</name>
</gene>
<dbReference type="Proteomes" id="UP001195769">
    <property type="component" value="Unassembled WGS sequence"/>
</dbReference>
<evidence type="ECO:0000313" key="1">
    <source>
        <dbReference type="EMBL" id="KAG1891861.1"/>
    </source>
</evidence>
<sequence length="349" mass="39211">MNGGLSTRTKIAEYQQRLPNEVLSHIFHEALPPLHDMAPCFDRLDDLSLSSSLLEAPLLLTKICRQWRDVAVGMPSLWCRLLVIIECGDWQRRAVFYDTWLKRSQGRPVSLALLWPDFTSDSAKLRNLLQPYIHQITSLTVDFYDSPLPITPNLFTGFIAVEQLSVRIADDMDDEVSTCIACSASQLPALRSFDFEASYRLGLGDLESFDPMWRSLTKVSLDASTHDSVLYLLQVAPDLSSLTIDTYLGDEENLKPFMHAKLRFLCLYVDTLSDLLDALSLPSLRTLEVHGLSTWPHDAFKAFLVRSGCSLESLIVGSAVAIADEQRAEYIGLSPSLQFPGPYDIDFEM</sequence>
<proteinExistence type="predicted"/>
<accession>A0AAD4DRT9</accession>
<keyword evidence="2" id="KW-1185">Reference proteome</keyword>
<protein>
    <recommendedName>
        <fullName evidence="3">F-box domain-containing protein</fullName>
    </recommendedName>
</protein>
<dbReference type="RefSeq" id="XP_041218337.1">
    <property type="nucleotide sequence ID" value="XM_041369153.1"/>
</dbReference>
<dbReference type="AlphaFoldDB" id="A0AAD4DRT9"/>